<keyword evidence="2" id="KW-1185">Reference proteome</keyword>
<comment type="caution">
    <text evidence="1">The sequence shown here is derived from an EMBL/GenBank/DDBJ whole genome shotgun (WGS) entry which is preliminary data.</text>
</comment>
<protein>
    <submittedName>
        <fullName evidence="1">Uncharacterized protein</fullName>
    </submittedName>
</protein>
<dbReference type="Proteomes" id="UP001159363">
    <property type="component" value="Chromosome 4"/>
</dbReference>
<evidence type="ECO:0000313" key="2">
    <source>
        <dbReference type="Proteomes" id="UP001159363"/>
    </source>
</evidence>
<dbReference type="EMBL" id="JARBHB010000005">
    <property type="protein sequence ID" value="KAJ8883338.1"/>
    <property type="molecule type" value="Genomic_DNA"/>
</dbReference>
<sequence length="726" mass="81769">MFLDRRDDPRLFLEGASHDQARDVDHRREISTTGALDSSVLYILEPQLCVHWLCPTPGSYGIRRVFSCKSAYGSEASSLSIAIGRCLFGKAFSYLTGPLRIRQHRHGSYVIRVQTVNTCQKVIQPIKTAERLACSPPTKANRVQTPAGSLPIFACGNRAGIVPDDAAARWVFSGISPLFIPALLHTHLATPSSALKTSLLRATRIYSLTPPIKYRIRLVRSGDDALDARGIVAFIAPKLLGLKRAIHLEVGGGAYLYDEYGAAPEWKDRGNGRSQRKLADQRGIVRHDSHTRMMGTPSKKLFLYKILIQQSAHESGVLSLWCNNPYLVKLSLHEAEEYPGNKPLAELQKRPKIPVCDCELSSEQQPLANIDGNPGDLFFLCGFAPHKTDYVYAVHGNISTLKALLKITLYKRLEEGATFNPAPKEPAHRVEVYQNRPQDMDLSSVRLLLQKVRPADDDFLCTRERGTGKTWWTNQEIEVGLNWVQRNFFCRFQASERLPEKSWLHGRAKGVREERKGIITLPSLSEENVKRGQTDDHMSWPYQALILAARQTVNYLLNDVREGRRDFLRKHADQRHHPVQFPCVKDPGPAPPGIEHCSSWCEASVLAARTPRPIGSGTTETRSHSLRLLSLSVPGLMARIFNPTDVHEVLQIGYRRMFFQPYDGILQLHVCNDIEHWCYIFDNSLSIRFGEGIACYDCAVRYLRPDSDLSTTLVEHLMIAILSKEI</sequence>
<gene>
    <name evidence="1" type="ORF">PR048_015181</name>
</gene>
<reference evidence="1 2" key="1">
    <citation type="submission" date="2023-02" db="EMBL/GenBank/DDBJ databases">
        <title>LHISI_Scaffold_Assembly.</title>
        <authorList>
            <person name="Stuart O.P."/>
            <person name="Cleave R."/>
            <person name="Magrath M.J.L."/>
            <person name="Mikheyev A.S."/>
        </authorList>
    </citation>
    <scope>NUCLEOTIDE SEQUENCE [LARGE SCALE GENOMIC DNA]</scope>
    <source>
        <strain evidence="1">Daus_M_001</strain>
        <tissue evidence="1">Leg muscle</tissue>
    </source>
</reference>
<organism evidence="1 2">
    <name type="scientific">Dryococelus australis</name>
    <dbReference type="NCBI Taxonomy" id="614101"/>
    <lineage>
        <taxon>Eukaryota</taxon>
        <taxon>Metazoa</taxon>
        <taxon>Ecdysozoa</taxon>
        <taxon>Arthropoda</taxon>
        <taxon>Hexapoda</taxon>
        <taxon>Insecta</taxon>
        <taxon>Pterygota</taxon>
        <taxon>Neoptera</taxon>
        <taxon>Polyneoptera</taxon>
        <taxon>Phasmatodea</taxon>
        <taxon>Verophasmatodea</taxon>
        <taxon>Anareolatae</taxon>
        <taxon>Phasmatidae</taxon>
        <taxon>Eurycanthinae</taxon>
        <taxon>Dryococelus</taxon>
    </lineage>
</organism>
<name>A0ABQ9HG90_9NEOP</name>
<evidence type="ECO:0000313" key="1">
    <source>
        <dbReference type="EMBL" id="KAJ8883338.1"/>
    </source>
</evidence>
<accession>A0ABQ9HG90</accession>
<proteinExistence type="predicted"/>